<dbReference type="EMBL" id="CAJZCX010000008">
    <property type="protein sequence ID" value="CAG9477612.1"/>
    <property type="molecule type" value="Genomic_DNA"/>
</dbReference>
<dbReference type="SMART" id="SM00233">
    <property type="entry name" value="PH"/>
    <property type="match status" value="1"/>
</dbReference>
<dbReference type="InterPro" id="IPR024453">
    <property type="entry name" value="Peptidase_C92"/>
</dbReference>
<dbReference type="Gene3D" id="3.90.1720.10">
    <property type="entry name" value="endopeptidase domain like (from Nostoc punctiforme)"/>
    <property type="match status" value="1"/>
</dbReference>
<name>A0A8S4H8T7_PLAVI</name>
<dbReference type="Pfam" id="PF05708">
    <property type="entry name" value="Peptidase_C92"/>
    <property type="match status" value="1"/>
</dbReference>
<evidence type="ECO:0000313" key="3">
    <source>
        <dbReference type="Proteomes" id="UP000779233"/>
    </source>
</evidence>
<organism evidence="2 3">
    <name type="scientific">Plasmodium vivax</name>
    <name type="common">malaria parasite P. vivax</name>
    <dbReference type="NCBI Taxonomy" id="5855"/>
    <lineage>
        <taxon>Eukaryota</taxon>
        <taxon>Sar</taxon>
        <taxon>Alveolata</taxon>
        <taxon>Apicomplexa</taxon>
        <taxon>Aconoidasida</taxon>
        <taxon>Haemosporida</taxon>
        <taxon>Plasmodiidae</taxon>
        <taxon>Plasmodium</taxon>
        <taxon>Plasmodium (Plasmodium)</taxon>
    </lineage>
</organism>
<accession>A0A8S4H8T7</accession>
<dbReference type="PANTHER" id="PTHR47112:SF1">
    <property type="entry name" value="PX DOMAIN-CONTAINING PROTEIN"/>
    <property type="match status" value="1"/>
</dbReference>
<proteinExistence type="predicted"/>
<gene>
    <name evidence="2" type="ORF">PVW1_110015900</name>
</gene>
<dbReference type="SUPFAM" id="SSF54001">
    <property type="entry name" value="Cysteine proteinases"/>
    <property type="match status" value="1"/>
</dbReference>
<dbReference type="Proteomes" id="UP000779233">
    <property type="component" value="Unassembled WGS sequence"/>
</dbReference>
<sequence>METAAKDGCNHVMQNDENKQEYLDFSDDFVFCSTCHNFSPYHKEGYLEKRCSNSWCGYSKRWFLLKNKKLYYFKSKESLRPSGVLDLELIHMDINYEQGIKRKRSGEDCFLYCIESRTYKNDSKKESLLILTPRNTGLRFYLRGEDAEICEWYNLLNSSMTSKKMISQPKFIFSESNFWKIDRISVDVFESIADTGDIVLFRSNVASAKLQRIITRGEYDHIGMILRNDKKGIFLLEALSNMGIILTPWELFRKNRWNEAYTRIALRRLTWDNSEQNLQKLLHFLKNTIGKKYNLKIINFLAPKTDDAGYFCSELIGECWKLHVSPSLVTTQIMGVIPVNTTCSHIWPSNFSEKFEEKMKLQEGCQLNNELCIDFTL</sequence>
<comment type="caution">
    <text evidence="2">The sequence shown here is derived from an EMBL/GenBank/DDBJ whole genome shotgun (WGS) entry which is preliminary data.</text>
</comment>
<dbReference type="AlphaFoldDB" id="A0A8S4H8T7"/>
<protein>
    <submittedName>
        <fullName evidence="2">(malaria parasite P. vivax) hypothetical protein</fullName>
    </submittedName>
</protein>
<evidence type="ECO:0000313" key="2">
    <source>
        <dbReference type="EMBL" id="CAG9477612.1"/>
    </source>
</evidence>
<reference evidence="2" key="1">
    <citation type="submission" date="2021-09" db="EMBL/GenBank/DDBJ databases">
        <authorList>
            <consortium name="Pathogen Informatics"/>
        </authorList>
    </citation>
    <scope>NUCLEOTIDE SEQUENCE</scope>
    <source>
        <strain evidence="2">PvW1</strain>
    </source>
</reference>
<dbReference type="InterPro" id="IPR011993">
    <property type="entry name" value="PH-like_dom_sf"/>
</dbReference>
<dbReference type="InterPro" id="IPR001849">
    <property type="entry name" value="PH_domain"/>
</dbReference>
<dbReference type="Pfam" id="PF00169">
    <property type="entry name" value="PH"/>
    <property type="match status" value="1"/>
</dbReference>
<dbReference type="SUPFAM" id="SSF50729">
    <property type="entry name" value="PH domain-like"/>
    <property type="match status" value="1"/>
</dbReference>
<dbReference type="PROSITE" id="PS50003">
    <property type="entry name" value="PH_DOMAIN"/>
    <property type="match status" value="1"/>
</dbReference>
<dbReference type="Gene3D" id="2.30.29.30">
    <property type="entry name" value="Pleckstrin-homology domain (PH domain)/Phosphotyrosine-binding domain (PTB)"/>
    <property type="match status" value="1"/>
</dbReference>
<feature type="domain" description="PH" evidence="1">
    <location>
        <begin position="40"/>
        <end position="161"/>
    </location>
</feature>
<dbReference type="PANTHER" id="PTHR47112">
    <property type="entry name" value="PX DOMAIN-CONTAINING PROTEIN"/>
    <property type="match status" value="1"/>
</dbReference>
<evidence type="ECO:0000259" key="1">
    <source>
        <dbReference type="PROSITE" id="PS50003"/>
    </source>
</evidence>
<dbReference type="InterPro" id="IPR038765">
    <property type="entry name" value="Papain-like_cys_pep_sf"/>
</dbReference>
<dbReference type="VEuPathDB" id="PlasmoDB:PVPAM_110014400"/>